<evidence type="ECO:0000259" key="3">
    <source>
        <dbReference type="Pfam" id="PF00534"/>
    </source>
</evidence>
<keyword evidence="6" id="KW-1185">Reference proteome</keyword>
<evidence type="ECO:0000256" key="1">
    <source>
        <dbReference type="ARBA" id="ARBA00022676"/>
    </source>
</evidence>
<dbReference type="RefSeq" id="WP_022922532.1">
    <property type="nucleotide sequence ID" value="NZ_BMLB01000004.1"/>
</dbReference>
<proteinExistence type="predicted"/>
<evidence type="ECO:0000313" key="5">
    <source>
        <dbReference type="EMBL" id="GGK71126.1"/>
    </source>
</evidence>
<dbReference type="Pfam" id="PF00534">
    <property type="entry name" value="Glycos_transf_1"/>
    <property type="match status" value="1"/>
</dbReference>
<dbReference type="PANTHER" id="PTHR12526:SF635">
    <property type="entry name" value="GLYCOSYL TRANSFERASE GROUP 1"/>
    <property type="match status" value="1"/>
</dbReference>
<feature type="domain" description="Glycosyltransferase subfamily 4-like N-terminal" evidence="4">
    <location>
        <begin position="24"/>
        <end position="173"/>
    </location>
</feature>
<dbReference type="EMBL" id="BMLB01000004">
    <property type="protein sequence ID" value="GGK71126.1"/>
    <property type="molecule type" value="Genomic_DNA"/>
</dbReference>
<feature type="domain" description="Glycosyl transferase family 1" evidence="3">
    <location>
        <begin position="194"/>
        <end position="333"/>
    </location>
</feature>
<dbReference type="Pfam" id="PF13439">
    <property type="entry name" value="Glyco_transf_4"/>
    <property type="match status" value="1"/>
</dbReference>
<gene>
    <name evidence="5" type="ORF">GCM10011509_19450</name>
</gene>
<sequence>MTRPAAGSRLRIVFLATVLTPRLGMENALVRLAAALARHHDVEILVLHDPGQVQIPGVTVTSLDRGSDRSSRRALRRRLRRGGGAEILVVTGVWAAAQLLMTAPWRLRSAFVWEHSITADRLTTGRLFRVRAETVARCYRHCRRVVSVSPPVAAVLRERWKVSSLVVPNLLDLPARSPGHRRHAEQARDAGPASPGAPYRLITLGEARPVKNYEVLVRALPLLSVDWRLQMVGGGPQQSELRSLAEELGVGDRIEWLGFVPDPGAVLAGSDLLVHPSASETFGYALFEAGEQWLPVVAHDAPVMDSLVPQVVPGLLTVADPVSLAAAIESALTRFSRPEVASVFIAADQRRRRDYGESTVLSSWEGVLGG</sequence>
<evidence type="ECO:0000256" key="2">
    <source>
        <dbReference type="ARBA" id="ARBA00022679"/>
    </source>
</evidence>
<dbReference type="SUPFAM" id="SSF53756">
    <property type="entry name" value="UDP-Glycosyltransferase/glycogen phosphorylase"/>
    <property type="match status" value="1"/>
</dbReference>
<evidence type="ECO:0000313" key="6">
    <source>
        <dbReference type="Proteomes" id="UP000662111"/>
    </source>
</evidence>
<dbReference type="InterPro" id="IPR028098">
    <property type="entry name" value="Glyco_trans_4-like_N"/>
</dbReference>
<dbReference type="PANTHER" id="PTHR12526">
    <property type="entry name" value="GLYCOSYLTRANSFERASE"/>
    <property type="match status" value="1"/>
</dbReference>
<comment type="caution">
    <text evidence="5">The sequence shown here is derived from an EMBL/GenBank/DDBJ whole genome shotgun (WGS) entry which is preliminary data.</text>
</comment>
<keyword evidence="2" id="KW-0808">Transferase</keyword>
<evidence type="ECO:0008006" key="7">
    <source>
        <dbReference type="Google" id="ProtNLM"/>
    </source>
</evidence>
<keyword evidence="1" id="KW-0328">Glycosyltransferase</keyword>
<protein>
    <recommendedName>
        <fullName evidence="7">D-inositol 3-phosphate glycosyltransferase</fullName>
    </recommendedName>
</protein>
<organism evidence="5 6">
    <name type="scientific">Ornithinimicrobium pekingense</name>
    <dbReference type="NCBI Taxonomy" id="384677"/>
    <lineage>
        <taxon>Bacteria</taxon>
        <taxon>Bacillati</taxon>
        <taxon>Actinomycetota</taxon>
        <taxon>Actinomycetes</taxon>
        <taxon>Micrococcales</taxon>
        <taxon>Ornithinimicrobiaceae</taxon>
        <taxon>Ornithinimicrobium</taxon>
    </lineage>
</organism>
<evidence type="ECO:0000259" key="4">
    <source>
        <dbReference type="Pfam" id="PF13439"/>
    </source>
</evidence>
<accession>A0ABQ2F9M7</accession>
<dbReference type="Proteomes" id="UP000662111">
    <property type="component" value="Unassembled WGS sequence"/>
</dbReference>
<reference evidence="6" key="1">
    <citation type="journal article" date="2019" name="Int. J. Syst. Evol. Microbiol.">
        <title>The Global Catalogue of Microorganisms (GCM) 10K type strain sequencing project: providing services to taxonomists for standard genome sequencing and annotation.</title>
        <authorList>
            <consortium name="The Broad Institute Genomics Platform"/>
            <consortium name="The Broad Institute Genome Sequencing Center for Infectious Disease"/>
            <person name="Wu L."/>
            <person name="Ma J."/>
        </authorList>
    </citation>
    <scope>NUCLEOTIDE SEQUENCE [LARGE SCALE GENOMIC DNA]</scope>
    <source>
        <strain evidence="6">CGMCC 1.5362</strain>
    </source>
</reference>
<dbReference type="Gene3D" id="3.40.50.2000">
    <property type="entry name" value="Glycogen Phosphorylase B"/>
    <property type="match status" value="2"/>
</dbReference>
<dbReference type="InterPro" id="IPR001296">
    <property type="entry name" value="Glyco_trans_1"/>
</dbReference>
<name>A0ABQ2F9M7_9MICO</name>